<dbReference type="Pfam" id="PF04851">
    <property type="entry name" value="ResIII"/>
    <property type="match status" value="1"/>
</dbReference>
<comment type="catalytic activity">
    <reaction evidence="15">
        <text>ATP + H2O = ADP + phosphate + H(+)</text>
        <dbReference type="Rhea" id="RHEA:13065"/>
        <dbReference type="ChEBI" id="CHEBI:15377"/>
        <dbReference type="ChEBI" id="CHEBI:15378"/>
        <dbReference type="ChEBI" id="CHEBI:30616"/>
        <dbReference type="ChEBI" id="CHEBI:43474"/>
        <dbReference type="ChEBI" id="CHEBI:456216"/>
        <dbReference type="EC" id="3.6.4.13"/>
    </reaction>
    <physiologicalReaction direction="left-to-right" evidence="15">
        <dbReference type="Rhea" id="RHEA:13066"/>
    </physiologicalReaction>
</comment>
<keyword evidence="8" id="KW-0378">Hydrolase</keyword>
<dbReference type="InterPro" id="IPR001650">
    <property type="entry name" value="Helicase_C-like"/>
</dbReference>
<dbReference type="PROSITE" id="PS51789">
    <property type="entry name" value="RLR_CTR"/>
    <property type="match status" value="1"/>
</dbReference>
<dbReference type="SMART" id="SM00114">
    <property type="entry name" value="CARD"/>
    <property type="match status" value="1"/>
</dbReference>
<gene>
    <name evidence="23" type="primary">LOC109466897</name>
</gene>
<keyword evidence="5" id="KW-0399">Innate immunity</keyword>
<feature type="region of interest" description="Disordered" evidence="16">
    <location>
        <begin position="1043"/>
        <end position="1068"/>
    </location>
</feature>
<feature type="domain" description="Helicase ATP-binding" evidence="19">
    <location>
        <begin position="370"/>
        <end position="554"/>
    </location>
</feature>
<dbReference type="GO" id="GO:0140374">
    <property type="term" value="P:antiviral innate immune response"/>
    <property type="evidence" value="ECO:0007669"/>
    <property type="project" value="TreeGrafter"/>
</dbReference>
<dbReference type="Proteomes" id="UP000515135">
    <property type="component" value="Unplaced"/>
</dbReference>
<dbReference type="GO" id="GO:0002753">
    <property type="term" value="P:cytoplasmic pattern recognition receptor signaling pathway"/>
    <property type="evidence" value="ECO:0007669"/>
    <property type="project" value="TreeGrafter"/>
</dbReference>
<keyword evidence="7" id="KW-0547">Nucleotide-binding</keyword>
<dbReference type="InterPro" id="IPR014001">
    <property type="entry name" value="Helicase_ATP-bd"/>
</dbReference>
<evidence type="ECO:0000256" key="1">
    <source>
        <dbReference type="ARBA" id="ARBA00004496"/>
    </source>
</evidence>
<dbReference type="InterPro" id="IPR027417">
    <property type="entry name" value="P-loop_NTPase"/>
</dbReference>
<dbReference type="SMART" id="SM00487">
    <property type="entry name" value="DEXDc"/>
    <property type="match status" value="1"/>
</dbReference>
<organism evidence="22 23">
    <name type="scientific">Branchiostoma belcheri</name>
    <name type="common">Amphioxus</name>
    <dbReference type="NCBI Taxonomy" id="7741"/>
    <lineage>
        <taxon>Eukaryota</taxon>
        <taxon>Metazoa</taxon>
        <taxon>Chordata</taxon>
        <taxon>Cephalochordata</taxon>
        <taxon>Leptocardii</taxon>
        <taxon>Amphioxiformes</taxon>
        <taxon>Branchiostomatidae</taxon>
        <taxon>Branchiostoma</taxon>
    </lineage>
</organism>
<keyword evidence="10" id="KW-0862">Zinc</keyword>
<evidence type="ECO:0000256" key="10">
    <source>
        <dbReference type="ARBA" id="ARBA00022833"/>
    </source>
</evidence>
<keyword evidence="6" id="KW-0479">Metal-binding</keyword>
<dbReference type="GO" id="GO:0008270">
    <property type="term" value="F:zinc ion binding"/>
    <property type="evidence" value="ECO:0007669"/>
    <property type="project" value="TreeGrafter"/>
</dbReference>
<evidence type="ECO:0000259" key="17">
    <source>
        <dbReference type="PROSITE" id="PS50104"/>
    </source>
</evidence>
<dbReference type="GO" id="GO:0016787">
    <property type="term" value="F:hydrolase activity"/>
    <property type="evidence" value="ECO:0007669"/>
    <property type="project" value="UniProtKB-KW"/>
</dbReference>
<dbReference type="KEGG" id="bbel:109466897"/>
<keyword evidence="11" id="KW-0067">ATP-binding</keyword>
<dbReference type="Gene3D" id="2.170.150.30">
    <property type="entry name" value="RIG-I-like receptor, C-terminal regulatory domain"/>
    <property type="match status" value="1"/>
</dbReference>
<reference evidence="23" key="1">
    <citation type="submission" date="2025-08" db="UniProtKB">
        <authorList>
            <consortium name="RefSeq"/>
        </authorList>
    </citation>
    <scope>IDENTIFICATION</scope>
    <source>
        <tissue evidence="23">Gonad</tissue>
    </source>
</reference>
<dbReference type="Pfam" id="PF18119">
    <property type="entry name" value="RIG-I_C"/>
    <property type="match status" value="1"/>
</dbReference>
<evidence type="ECO:0000256" key="6">
    <source>
        <dbReference type="ARBA" id="ARBA00022723"/>
    </source>
</evidence>
<evidence type="ECO:0000256" key="16">
    <source>
        <dbReference type="SAM" id="MobiDB-lite"/>
    </source>
</evidence>
<dbReference type="Pfam" id="PF11648">
    <property type="entry name" value="RIG-I_C-RD"/>
    <property type="match status" value="1"/>
</dbReference>
<dbReference type="SUPFAM" id="SSF52540">
    <property type="entry name" value="P-loop containing nucleoside triphosphate hydrolases"/>
    <property type="match status" value="1"/>
</dbReference>
<dbReference type="Gene3D" id="3.40.50.10140">
    <property type="entry name" value="Toll/interleukin-1 receptor homology (TIR) domain"/>
    <property type="match status" value="1"/>
</dbReference>
<feature type="region of interest" description="Disordered" evidence="16">
    <location>
        <begin position="244"/>
        <end position="300"/>
    </location>
</feature>
<evidence type="ECO:0000256" key="2">
    <source>
        <dbReference type="ARBA" id="ARBA00006866"/>
    </source>
</evidence>
<dbReference type="GO" id="GO:0003724">
    <property type="term" value="F:RNA helicase activity"/>
    <property type="evidence" value="ECO:0007669"/>
    <property type="project" value="UniProtKB-EC"/>
</dbReference>
<dbReference type="InterPro" id="IPR021673">
    <property type="entry name" value="RLR_CTR"/>
</dbReference>
<keyword evidence="12" id="KW-0391">Immunity</keyword>
<dbReference type="RefSeq" id="XP_019620322.1">
    <property type="nucleotide sequence ID" value="XM_019764763.1"/>
</dbReference>
<dbReference type="GO" id="GO:0003677">
    <property type="term" value="F:DNA binding"/>
    <property type="evidence" value="ECO:0007669"/>
    <property type="project" value="InterPro"/>
</dbReference>
<dbReference type="PROSITE" id="PS51194">
    <property type="entry name" value="HELICASE_CTER"/>
    <property type="match status" value="1"/>
</dbReference>
<dbReference type="GO" id="GO:0003727">
    <property type="term" value="F:single-stranded RNA binding"/>
    <property type="evidence" value="ECO:0007669"/>
    <property type="project" value="TreeGrafter"/>
</dbReference>
<evidence type="ECO:0000256" key="7">
    <source>
        <dbReference type="ARBA" id="ARBA00022741"/>
    </source>
</evidence>
<dbReference type="Pfam" id="PF00619">
    <property type="entry name" value="CARD"/>
    <property type="match status" value="1"/>
</dbReference>
<dbReference type="CDD" id="cd01671">
    <property type="entry name" value="CARD"/>
    <property type="match status" value="1"/>
</dbReference>
<protein>
    <recommendedName>
        <fullName evidence="3">RNA helicase</fullName>
        <ecNumber evidence="3">3.6.4.13</ecNumber>
    </recommendedName>
</protein>
<keyword evidence="9 23" id="KW-0347">Helicase</keyword>
<dbReference type="Pfam" id="PF00271">
    <property type="entry name" value="Helicase_C"/>
    <property type="match status" value="1"/>
</dbReference>
<keyword evidence="22" id="KW-1185">Reference proteome</keyword>
<dbReference type="InterPro" id="IPR051363">
    <property type="entry name" value="RLR_Helicase"/>
</dbReference>
<keyword evidence="14" id="KW-0051">Antiviral defense</keyword>
<dbReference type="SMART" id="SM00490">
    <property type="entry name" value="HELICc"/>
    <property type="match status" value="1"/>
</dbReference>
<dbReference type="InterPro" id="IPR038557">
    <property type="entry name" value="RLR_C_sf"/>
</dbReference>
<dbReference type="CDD" id="cd15805">
    <property type="entry name" value="RIG-I_C"/>
    <property type="match status" value="1"/>
</dbReference>
<feature type="domain" description="TIR" evidence="17">
    <location>
        <begin position="95"/>
        <end position="241"/>
    </location>
</feature>
<dbReference type="GO" id="GO:0005737">
    <property type="term" value="C:cytoplasm"/>
    <property type="evidence" value="ECO:0007669"/>
    <property type="project" value="UniProtKB-SubCell"/>
</dbReference>
<comment type="subcellular location">
    <subcellularLocation>
        <location evidence="1">Cytoplasm</location>
    </subcellularLocation>
</comment>
<dbReference type="PROSITE" id="PS50209">
    <property type="entry name" value="CARD"/>
    <property type="match status" value="1"/>
</dbReference>
<evidence type="ECO:0000256" key="14">
    <source>
        <dbReference type="ARBA" id="ARBA00023118"/>
    </source>
</evidence>
<evidence type="ECO:0000256" key="11">
    <source>
        <dbReference type="ARBA" id="ARBA00022840"/>
    </source>
</evidence>
<dbReference type="SUPFAM" id="SSF47986">
    <property type="entry name" value="DEATH domain"/>
    <property type="match status" value="1"/>
</dbReference>
<dbReference type="Gene3D" id="1.10.533.10">
    <property type="entry name" value="Death Domain, Fas"/>
    <property type="match status" value="1"/>
</dbReference>
<dbReference type="InterPro" id="IPR011029">
    <property type="entry name" value="DEATH-like_dom_sf"/>
</dbReference>
<dbReference type="InterPro" id="IPR001315">
    <property type="entry name" value="CARD"/>
</dbReference>
<dbReference type="GO" id="GO:0003725">
    <property type="term" value="F:double-stranded RNA binding"/>
    <property type="evidence" value="ECO:0007669"/>
    <property type="project" value="TreeGrafter"/>
</dbReference>
<evidence type="ECO:0000313" key="23">
    <source>
        <dbReference type="RefSeq" id="XP_019620322.1"/>
    </source>
</evidence>
<dbReference type="EC" id="3.6.4.13" evidence="3"/>
<evidence type="ECO:0000256" key="13">
    <source>
        <dbReference type="ARBA" id="ARBA00022884"/>
    </source>
</evidence>
<dbReference type="OrthoDB" id="416741at2759"/>
<evidence type="ECO:0000256" key="15">
    <source>
        <dbReference type="ARBA" id="ARBA00049390"/>
    </source>
</evidence>
<dbReference type="FunFam" id="1.10.533.10:FF:000081">
    <property type="entry name" value="Apoptotic protease-activating factor 1"/>
    <property type="match status" value="1"/>
</dbReference>
<evidence type="ECO:0000256" key="5">
    <source>
        <dbReference type="ARBA" id="ARBA00022588"/>
    </source>
</evidence>
<comment type="similarity">
    <text evidence="2">Belongs to the helicase family. RLR subfamily.</text>
</comment>
<dbReference type="Gene3D" id="1.20.1320.30">
    <property type="match status" value="1"/>
</dbReference>
<keyword evidence="4" id="KW-0963">Cytoplasm</keyword>
<evidence type="ECO:0000313" key="22">
    <source>
        <dbReference type="Proteomes" id="UP000515135"/>
    </source>
</evidence>
<evidence type="ECO:0000256" key="12">
    <source>
        <dbReference type="ARBA" id="ARBA00022859"/>
    </source>
</evidence>
<dbReference type="PROSITE" id="PS50104">
    <property type="entry name" value="TIR"/>
    <property type="match status" value="1"/>
</dbReference>
<feature type="domain" description="RLR CTR" evidence="21">
    <location>
        <begin position="922"/>
        <end position="1048"/>
    </location>
</feature>
<keyword evidence="13" id="KW-0694">RNA-binding</keyword>
<dbReference type="Pfam" id="PF13676">
    <property type="entry name" value="TIR_2"/>
    <property type="match status" value="1"/>
</dbReference>
<feature type="domain" description="Helicase C-terminal" evidence="20">
    <location>
        <begin position="736"/>
        <end position="896"/>
    </location>
</feature>
<evidence type="ECO:0000256" key="4">
    <source>
        <dbReference type="ARBA" id="ARBA00022490"/>
    </source>
</evidence>
<feature type="domain" description="CARD" evidence="18">
    <location>
        <begin position="1"/>
        <end position="91"/>
    </location>
</feature>
<dbReference type="GO" id="GO:0005524">
    <property type="term" value="F:ATP binding"/>
    <property type="evidence" value="ECO:0007669"/>
    <property type="project" value="UniProtKB-KW"/>
</dbReference>
<dbReference type="SUPFAM" id="SSF52200">
    <property type="entry name" value="Toll/Interleukin receptor TIR domain"/>
    <property type="match status" value="1"/>
</dbReference>
<name>A0A6P4YNP6_BRABE</name>
<dbReference type="InterPro" id="IPR000157">
    <property type="entry name" value="TIR_dom"/>
</dbReference>
<evidence type="ECO:0000256" key="8">
    <source>
        <dbReference type="ARBA" id="ARBA00022801"/>
    </source>
</evidence>
<dbReference type="PANTHER" id="PTHR14074">
    <property type="entry name" value="HELICASE WITH DEATH DOMAIN-RELATED"/>
    <property type="match status" value="1"/>
</dbReference>
<evidence type="ECO:0000256" key="9">
    <source>
        <dbReference type="ARBA" id="ARBA00022806"/>
    </source>
</evidence>
<sequence>MDASHKNLLRKHRAELVNNIKDVDSVLDHLVSEGVIEDEEEKEIKDREEVKAQVRKLLTILADKEGNSFHSFCTALENSRHKRLAELLKGDGTKKGERVFIIHAGEDKAQFVEPLVQALQDEGLSQQDIFYDVLSIEIGDSIRARIMAAMASESLELVVTVLSQNSLNHKYWPKLELETALRHNKQLFPVWLDDNQDDFQEFNGLVGKYCPTLKSLRGYKVPLGNAREEVKKVAMEIVSKLMKTKAPGSDVPQNLTNQRKRKLEGPSGQTLKHPRPGDFSTDEESPLKAEDSGDDTAVLSPTATTTNRLKASDGGQPLTTAVQQVSIEKVTEKQEEEGCEKITPLEATNPSPEPQQLKDIPLRGYQMELAIPALEGRNTIICAPTGSGKTRVAIKITREHLEGSTVKGGAGVNVQRRVVFLVNKVPLVKQQYSAFVEYLSRKYNILPLSGETAADIPIGETLIEHDVIILTAQVLENALRDGLITLDTFSMLIFDECHHCQKNDPYNAIMTRYIKQKWEEKSGTRLPQIIGLTASLGTGKAKSLEDTVEHILKACANLDAEWISQVVEHKDELLEYNQKPDEEVKAVNGRSEDPFANVINKIMADIEKTLAIKASKHLTPEDLKPPRQRESQSYEQWVVTLARNGATLKDDPTSRVIHAATNHLRKYKDALAINADARTKDALQYLDRFVTCLPKEGFDSTDKDLVKHFTETRGELQEYAADSKYSNPKLDQLKYMILQAYAEKPDSRCLLFCKTRALTIALLTWMQEDEALRELNPGRLVGAGARESTEGMTQNQQVELLELFVTGGHKIVISTSVAEEGIDIANCNFVFRYDYVGNEIGKVQTRGRGRAEGSKSVLIAGREGGNIEKEKLNTIRENLMEKAMLHVYDMQREKHDDFMKEVRRLQLKSKMDRDMALMMKPEGKAKKVSGQGMKLLCVKCKGFACNDSDFRKIEENHHVVVDKAFLKRIIITPHQPKKIDDWERNGKVWCKNCRQDWGIQMVYRQASFPTLKIKSFVLEKPDGTRLTCRKWKQAPFEVGDITSDDISGMLDSPEEEKLEEKKEEPMYY</sequence>
<evidence type="ECO:0000256" key="3">
    <source>
        <dbReference type="ARBA" id="ARBA00012552"/>
    </source>
</evidence>
<feature type="compositionally biased region" description="Basic and acidic residues" evidence="16">
    <location>
        <begin position="1058"/>
        <end position="1068"/>
    </location>
</feature>
<dbReference type="GeneID" id="109466897"/>
<dbReference type="InterPro" id="IPR041204">
    <property type="entry name" value="RIG-I-like_C"/>
</dbReference>
<evidence type="ECO:0000259" key="19">
    <source>
        <dbReference type="PROSITE" id="PS51192"/>
    </source>
</evidence>
<dbReference type="GO" id="GO:0042981">
    <property type="term" value="P:regulation of apoptotic process"/>
    <property type="evidence" value="ECO:0007669"/>
    <property type="project" value="InterPro"/>
</dbReference>
<dbReference type="InterPro" id="IPR035897">
    <property type="entry name" value="Toll_tir_struct_dom_sf"/>
</dbReference>
<dbReference type="AlphaFoldDB" id="A0A6P4YNP6"/>
<proteinExistence type="inferred from homology"/>
<evidence type="ECO:0000259" key="18">
    <source>
        <dbReference type="PROSITE" id="PS50209"/>
    </source>
</evidence>
<dbReference type="Gene3D" id="3.40.50.300">
    <property type="entry name" value="P-loop containing nucleotide triphosphate hydrolases"/>
    <property type="match status" value="2"/>
</dbReference>
<accession>A0A6P4YNP6</accession>
<dbReference type="PANTHER" id="PTHR14074:SF16">
    <property type="entry name" value="ANTIVIRAL INNATE IMMUNE RESPONSE RECEPTOR RIG-I"/>
    <property type="match status" value="1"/>
</dbReference>
<dbReference type="InterPro" id="IPR006935">
    <property type="entry name" value="Helicase/UvrB_N"/>
</dbReference>
<dbReference type="PROSITE" id="PS51192">
    <property type="entry name" value="HELICASE_ATP_BIND_1"/>
    <property type="match status" value="1"/>
</dbReference>
<evidence type="ECO:0000259" key="21">
    <source>
        <dbReference type="PROSITE" id="PS51789"/>
    </source>
</evidence>
<evidence type="ECO:0000259" key="20">
    <source>
        <dbReference type="PROSITE" id="PS51194"/>
    </source>
</evidence>